<comment type="caution">
    <text evidence="2">The sequence shown here is derived from an EMBL/GenBank/DDBJ whole genome shotgun (WGS) entry which is preliminary data.</text>
</comment>
<reference evidence="2 3" key="1">
    <citation type="submission" date="2018-09" db="EMBL/GenBank/DDBJ databases">
        <title>Paenibacillus aracenensis nov. sp. isolated from a cave in southern Spain.</title>
        <authorList>
            <person name="Jurado V."/>
            <person name="Gutierrez-Patricio S."/>
            <person name="Gonzalez-Pimentel J.L."/>
            <person name="Miller A.Z."/>
            <person name="Laiz L."/>
            <person name="Saiz-Jimenez C."/>
        </authorList>
    </citation>
    <scope>NUCLEOTIDE SEQUENCE [LARGE SCALE GENOMIC DNA]</scope>
    <source>
        <strain evidence="2 3">JCM 19203</strain>
    </source>
</reference>
<keyword evidence="1" id="KW-0812">Transmembrane</keyword>
<proteinExistence type="predicted"/>
<keyword evidence="3" id="KW-1185">Reference proteome</keyword>
<dbReference type="EMBL" id="QXQB01000008">
    <property type="protein sequence ID" value="RJX36980.1"/>
    <property type="molecule type" value="Genomic_DNA"/>
</dbReference>
<dbReference type="Proteomes" id="UP000267798">
    <property type="component" value="Unassembled WGS sequence"/>
</dbReference>
<evidence type="ECO:0000256" key="1">
    <source>
        <dbReference type="SAM" id="Phobius"/>
    </source>
</evidence>
<dbReference type="AlphaFoldDB" id="A0A3A6PB21"/>
<evidence type="ECO:0000313" key="3">
    <source>
        <dbReference type="Proteomes" id="UP000267798"/>
    </source>
</evidence>
<organism evidence="2 3">
    <name type="scientific">Paenibacillus pinisoli</name>
    <dbReference type="NCBI Taxonomy" id="1276110"/>
    <lineage>
        <taxon>Bacteria</taxon>
        <taxon>Bacillati</taxon>
        <taxon>Bacillota</taxon>
        <taxon>Bacilli</taxon>
        <taxon>Bacillales</taxon>
        <taxon>Paenibacillaceae</taxon>
        <taxon>Paenibacillus</taxon>
    </lineage>
</organism>
<sequence length="112" mass="12716">MNQAGEDKELRDQLRREMEPVVFSEEMQTAVLRHASAPKPSWWNREIRIPVPVMAAILVLIIAAPVYGWQQAHSMKTNIVAKNTSKDAERQERIIVSAAGVFYASQLEGEKR</sequence>
<accession>A0A3A6PB21</accession>
<name>A0A3A6PB21_9BACL</name>
<keyword evidence="1" id="KW-1133">Transmembrane helix</keyword>
<protein>
    <submittedName>
        <fullName evidence="2">Uncharacterized protein</fullName>
    </submittedName>
</protein>
<feature type="transmembrane region" description="Helical" evidence="1">
    <location>
        <begin position="49"/>
        <end position="69"/>
    </location>
</feature>
<keyword evidence="1" id="KW-0472">Membrane</keyword>
<evidence type="ECO:0000313" key="2">
    <source>
        <dbReference type="EMBL" id="RJX36980.1"/>
    </source>
</evidence>
<dbReference type="OrthoDB" id="2628098at2"/>
<dbReference type="RefSeq" id="WP_120114372.1">
    <property type="nucleotide sequence ID" value="NZ_QXQB01000008.1"/>
</dbReference>
<gene>
    <name evidence="2" type="ORF">D3P09_26115</name>
</gene>